<dbReference type="EMBL" id="JABBPK010000001">
    <property type="protein sequence ID" value="NMO79786.1"/>
    <property type="molecule type" value="Genomic_DNA"/>
</dbReference>
<comment type="similarity">
    <text evidence="1 4">Belongs to the prolyl-tRNA editing family. YbaK/EbsC subfamily.</text>
</comment>
<evidence type="ECO:0000313" key="7">
    <source>
        <dbReference type="Proteomes" id="UP000588491"/>
    </source>
</evidence>
<evidence type="ECO:0000256" key="2">
    <source>
        <dbReference type="ARBA" id="ARBA00022917"/>
    </source>
</evidence>
<dbReference type="GO" id="GO:0016829">
    <property type="term" value="F:lyase activity"/>
    <property type="evidence" value="ECO:0007669"/>
    <property type="project" value="UniProtKB-KW"/>
</dbReference>
<proteinExistence type="inferred from homology"/>
<dbReference type="RefSeq" id="WP_016202564.1">
    <property type="nucleotide sequence ID" value="NZ_JABBPK010000001.1"/>
</dbReference>
<evidence type="ECO:0000259" key="5">
    <source>
        <dbReference type="Pfam" id="PF04073"/>
    </source>
</evidence>
<name>A0A7Y0PPU4_9BACI</name>
<keyword evidence="3 4" id="KW-0456">Lyase</keyword>
<dbReference type="EC" id="4.2.-.-" evidence="4"/>
<comment type="caution">
    <text evidence="6">The sequence shown here is derived from an EMBL/GenBank/DDBJ whole genome shotgun (WGS) entry which is preliminary data.</text>
</comment>
<gene>
    <name evidence="6" type="primary">ybaK</name>
    <name evidence="6" type="ORF">HHU08_22940</name>
</gene>
<keyword evidence="2 4" id="KW-0648">Protein biosynthesis</keyword>
<dbReference type="Pfam" id="PF04073">
    <property type="entry name" value="tRNA_edit"/>
    <property type="match status" value="1"/>
</dbReference>
<dbReference type="InterPro" id="IPR007214">
    <property type="entry name" value="YbaK/aa-tRNA-synth-assoc-dom"/>
</dbReference>
<feature type="domain" description="YbaK/aminoacyl-tRNA synthetase-associated" evidence="5">
    <location>
        <begin position="39"/>
        <end position="146"/>
    </location>
</feature>
<dbReference type="PANTHER" id="PTHR30411">
    <property type="entry name" value="CYTOPLASMIC PROTEIN"/>
    <property type="match status" value="1"/>
</dbReference>
<evidence type="ECO:0000256" key="4">
    <source>
        <dbReference type="PIRNR" id="PIRNR006181"/>
    </source>
</evidence>
<accession>A0A7Y0PPU4</accession>
<dbReference type="InterPro" id="IPR004369">
    <property type="entry name" value="Prolyl-tRNA_editing_YbaK/EbsC"/>
</dbReference>
<dbReference type="PANTHER" id="PTHR30411:SF0">
    <property type="entry name" value="CYS-TRNA(PRO)_CYS-TRNA(CYS) DEACYLASE YBAK"/>
    <property type="match status" value="1"/>
</dbReference>
<dbReference type="GO" id="GO:0006412">
    <property type="term" value="P:translation"/>
    <property type="evidence" value="ECO:0007669"/>
    <property type="project" value="UniProtKB-KW"/>
</dbReference>
<evidence type="ECO:0000256" key="3">
    <source>
        <dbReference type="ARBA" id="ARBA00023239"/>
    </source>
</evidence>
<evidence type="ECO:0000256" key="1">
    <source>
        <dbReference type="ARBA" id="ARBA00009798"/>
    </source>
</evidence>
<keyword evidence="7" id="KW-1185">Reference proteome</keyword>
<organism evidence="6 7">
    <name type="scientific">Niallia alba</name>
    <dbReference type="NCBI Taxonomy" id="2729105"/>
    <lineage>
        <taxon>Bacteria</taxon>
        <taxon>Bacillati</taxon>
        <taxon>Bacillota</taxon>
        <taxon>Bacilli</taxon>
        <taxon>Bacillales</taxon>
        <taxon>Bacillaceae</taxon>
        <taxon>Niallia</taxon>
    </lineage>
</organism>
<dbReference type="PIRSF" id="PIRSF006181">
    <property type="entry name" value="EbsC_YbaK"/>
    <property type="match status" value="1"/>
</dbReference>
<sequence>MAITKTNAMRILDAEKIPYSVHTYENKDGKIDGISVAGKIGKEIEVVYKTLVVKDAGSGIYVFVIPVEAELDLKKAAKVVNAKKLEMIAVKDIQKMTGYIRGGCSPIGMKKKYETILDASVNKQSSIIISGGKIGVQIEMAVEYLIQVTNAKVEEVIH</sequence>
<dbReference type="Proteomes" id="UP000588491">
    <property type="component" value="Unassembled WGS sequence"/>
</dbReference>
<evidence type="ECO:0000313" key="6">
    <source>
        <dbReference type="EMBL" id="NMO79786.1"/>
    </source>
</evidence>
<protein>
    <recommendedName>
        <fullName evidence="4">Cys-tRNA(Pro)/Cys-tRNA(Cys) deacylase</fullName>
        <ecNumber evidence="4">4.2.-.-</ecNumber>
    </recommendedName>
</protein>
<dbReference type="GO" id="GO:0002161">
    <property type="term" value="F:aminoacyl-tRNA deacylase activity"/>
    <property type="evidence" value="ECO:0007669"/>
    <property type="project" value="InterPro"/>
</dbReference>
<dbReference type="AlphaFoldDB" id="A0A7Y0PPU4"/>
<dbReference type="NCBIfam" id="TIGR00011">
    <property type="entry name" value="YbaK_EbsC"/>
    <property type="match status" value="1"/>
</dbReference>
<dbReference type="CDD" id="cd00002">
    <property type="entry name" value="YbaK_deacylase"/>
    <property type="match status" value="1"/>
</dbReference>
<dbReference type="Gene3D" id="3.90.960.10">
    <property type="entry name" value="YbaK/aminoacyl-tRNA synthetase-associated domain"/>
    <property type="match status" value="1"/>
</dbReference>
<dbReference type="SUPFAM" id="SSF55826">
    <property type="entry name" value="YbaK/ProRS associated domain"/>
    <property type="match status" value="1"/>
</dbReference>
<dbReference type="InterPro" id="IPR036754">
    <property type="entry name" value="YbaK/aa-tRNA-synt-asso_dom_sf"/>
</dbReference>
<reference evidence="6 7" key="1">
    <citation type="submission" date="2020-04" db="EMBL/GenBank/DDBJ databases">
        <title>Bacillus sp. UniB3 isolated from commercial digestive syrup.</title>
        <authorList>
            <person name="Thorat V."/>
            <person name="Kirdat K."/>
            <person name="Tiwarekar B."/>
            <person name="Yadav A."/>
        </authorList>
    </citation>
    <scope>NUCLEOTIDE SEQUENCE [LARGE SCALE GENOMIC DNA]</scope>
    <source>
        <strain evidence="6 7">UniB3</strain>
    </source>
</reference>